<reference evidence="1" key="1">
    <citation type="journal article" date="2014" name="Front. Microbiol.">
        <title>High frequency of phylogenetically diverse reductive dehalogenase-homologous genes in deep subseafloor sedimentary metagenomes.</title>
        <authorList>
            <person name="Kawai M."/>
            <person name="Futagami T."/>
            <person name="Toyoda A."/>
            <person name="Takaki Y."/>
            <person name="Nishi S."/>
            <person name="Hori S."/>
            <person name="Arai W."/>
            <person name="Tsubouchi T."/>
            <person name="Morono Y."/>
            <person name="Uchiyama I."/>
            <person name="Ito T."/>
            <person name="Fujiyama A."/>
            <person name="Inagaki F."/>
            <person name="Takami H."/>
        </authorList>
    </citation>
    <scope>NUCLEOTIDE SEQUENCE</scope>
    <source>
        <strain evidence="1">Expedition CK06-06</strain>
    </source>
</reference>
<protein>
    <recommendedName>
        <fullName evidence="2">Core-binding (CB) domain-containing protein</fullName>
    </recommendedName>
</protein>
<organism evidence="1">
    <name type="scientific">marine sediment metagenome</name>
    <dbReference type="NCBI Taxonomy" id="412755"/>
    <lineage>
        <taxon>unclassified sequences</taxon>
        <taxon>metagenomes</taxon>
        <taxon>ecological metagenomes</taxon>
    </lineage>
</organism>
<accession>X1D5R4</accession>
<name>X1D5R4_9ZZZZ</name>
<dbReference type="AlphaFoldDB" id="X1D5R4"/>
<sequence length="102" mass="11644">MGFKDYEKYETGTPEEEFMKGIATLAVGTQRIYKVDLDKFLAFNDSSHQELYDWAKGLEASDDPRDRRQLTVAFNDFAKKLEGDGVGPSTVLGYRKSIHKFL</sequence>
<evidence type="ECO:0008006" key="2">
    <source>
        <dbReference type="Google" id="ProtNLM"/>
    </source>
</evidence>
<evidence type="ECO:0000313" key="1">
    <source>
        <dbReference type="EMBL" id="GAG91816.1"/>
    </source>
</evidence>
<feature type="non-terminal residue" evidence="1">
    <location>
        <position position="102"/>
    </location>
</feature>
<gene>
    <name evidence="1" type="ORF">S01H4_42528</name>
</gene>
<proteinExistence type="predicted"/>
<dbReference type="EMBL" id="BART01023363">
    <property type="protein sequence ID" value="GAG91816.1"/>
    <property type="molecule type" value="Genomic_DNA"/>
</dbReference>
<comment type="caution">
    <text evidence="1">The sequence shown here is derived from an EMBL/GenBank/DDBJ whole genome shotgun (WGS) entry which is preliminary data.</text>
</comment>